<organism evidence="4 5">
    <name type="scientific">Lachnellula cervina</name>
    <dbReference type="NCBI Taxonomy" id="1316786"/>
    <lineage>
        <taxon>Eukaryota</taxon>
        <taxon>Fungi</taxon>
        <taxon>Dikarya</taxon>
        <taxon>Ascomycota</taxon>
        <taxon>Pezizomycotina</taxon>
        <taxon>Leotiomycetes</taxon>
        <taxon>Helotiales</taxon>
        <taxon>Lachnaceae</taxon>
        <taxon>Lachnellula</taxon>
    </lineage>
</organism>
<gene>
    <name evidence="4" type="primary">WOR2_0</name>
    <name evidence="4" type="ORF">LCER1_G001234</name>
</gene>
<reference evidence="4 5" key="1">
    <citation type="submission" date="2018-05" db="EMBL/GenBank/DDBJ databases">
        <title>Whole genome sequencing for identification of molecular markers to develop diagnostic detection tools for the regulated plant pathogen Lachnellula willkommii.</title>
        <authorList>
            <person name="Giroux E."/>
            <person name="Bilodeau G."/>
        </authorList>
    </citation>
    <scope>NUCLEOTIDE SEQUENCE [LARGE SCALE GENOMIC DNA]</scope>
    <source>
        <strain evidence="4 5">CBS 625.97</strain>
    </source>
</reference>
<dbReference type="SUPFAM" id="SSF57701">
    <property type="entry name" value="Zn2/Cys6 DNA-binding domain"/>
    <property type="match status" value="1"/>
</dbReference>
<feature type="domain" description="Zn(2)-C6 fungal-type" evidence="3">
    <location>
        <begin position="10"/>
        <end position="38"/>
    </location>
</feature>
<dbReference type="InterPro" id="IPR053175">
    <property type="entry name" value="DHMBA_Reg_Transcription_Factor"/>
</dbReference>
<evidence type="ECO:0000259" key="3">
    <source>
        <dbReference type="PROSITE" id="PS50048"/>
    </source>
</evidence>
<dbReference type="Proteomes" id="UP000481288">
    <property type="component" value="Unassembled WGS sequence"/>
</dbReference>
<dbReference type="EMBL" id="QGMG01000076">
    <property type="protein sequence ID" value="TVY57730.1"/>
    <property type="molecule type" value="Genomic_DNA"/>
</dbReference>
<dbReference type="PROSITE" id="PS00463">
    <property type="entry name" value="ZN2_CY6_FUNGAL_1"/>
    <property type="match status" value="1"/>
</dbReference>
<evidence type="ECO:0000313" key="4">
    <source>
        <dbReference type="EMBL" id="TVY57730.1"/>
    </source>
</evidence>
<keyword evidence="5" id="KW-1185">Reference proteome</keyword>
<dbReference type="GO" id="GO:0000981">
    <property type="term" value="F:DNA-binding transcription factor activity, RNA polymerase II-specific"/>
    <property type="evidence" value="ECO:0007669"/>
    <property type="project" value="InterPro"/>
</dbReference>
<evidence type="ECO:0000313" key="5">
    <source>
        <dbReference type="Proteomes" id="UP000481288"/>
    </source>
</evidence>
<dbReference type="CDD" id="cd00067">
    <property type="entry name" value="GAL4"/>
    <property type="match status" value="1"/>
</dbReference>
<name>A0A7D8Z3L5_9HELO</name>
<comment type="caution">
    <text evidence="4">The sequence shown here is derived from an EMBL/GenBank/DDBJ whole genome shotgun (WGS) entry which is preliminary data.</text>
</comment>
<dbReference type="OrthoDB" id="4314040at2759"/>
<dbReference type="Gene3D" id="4.10.240.10">
    <property type="entry name" value="Zn(2)-C6 fungal-type DNA-binding domain"/>
    <property type="match status" value="1"/>
</dbReference>
<feature type="region of interest" description="Disordered" evidence="2">
    <location>
        <begin position="554"/>
        <end position="590"/>
    </location>
</feature>
<dbReference type="Pfam" id="PF11951">
    <property type="entry name" value="Fungal_trans_2"/>
    <property type="match status" value="1"/>
</dbReference>
<evidence type="ECO:0000256" key="2">
    <source>
        <dbReference type="SAM" id="MobiDB-lite"/>
    </source>
</evidence>
<dbReference type="SMART" id="SM00066">
    <property type="entry name" value="GAL4"/>
    <property type="match status" value="1"/>
</dbReference>
<feature type="compositionally biased region" description="Polar residues" evidence="2">
    <location>
        <begin position="565"/>
        <end position="582"/>
    </location>
</feature>
<dbReference type="InterPro" id="IPR036864">
    <property type="entry name" value="Zn2-C6_fun-type_DNA-bd_sf"/>
</dbReference>
<dbReference type="InterPro" id="IPR021858">
    <property type="entry name" value="Fun_TF"/>
</dbReference>
<dbReference type="PANTHER" id="PTHR38791">
    <property type="entry name" value="ZN(II)2CYS6 TRANSCRIPTION FACTOR (EUROFUNG)-RELATED-RELATED"/>
    <property type="match status" value="1"/>
</dbReference>
<protein>
    <submittedName>
        <fullName evidence="4">White-opaque regulator 2</fullName>
    </submittedName>
</protein>
<dbReference type="PROSITE" id="PS50048">
    <property type="entry name" value="ZN2_CY6_FUNGAL_2"/>
    <property type="match status" value="1"/>
</dbReference>
<dbReference type="AlphaFoldDB" id="A0A7D8Z3L5"/>
<keyword evidence="1" id="KW-0539">Nucleus</keyword>
<accession>A0A7D8Z3L5</accession>
<proteinExistence type="predicted"/>
<sequence length="657" mass="72509">MVYCGKPSRGCQMCRTRRIKCDETKPTCLQCQKSRRQCPGYKDEFDIVFRNETQATEKRARKTLNTKRQGILDGNQADFATSLGDDSNMQDTSSSRLAMMLSTSQALSVPIEQQAPCFFVTNFILPSSDTRGTGTGFFDYLAPLMKTAGLDSTLSVAFQAVAMAALANRPNSRGRGLLPKAMGQYAKALKATNLALQNPAQQKSDQTLASILMLGFFETVLAQSNTAQAWYSHVDGAVQVVRMRGKKQLRTKIGRSMFLVVRNQMTVNCMTASKVPAGGAEWWCTESPDEDFMVRLNIQVATLRSEIHVALADWPRTPEYFQKATEFIRRARVMEKQYLQWEALLPEHLKPKTIAWVDQISGGDITKTEVCPGKVDVYQDIRIASMWNQARILRLYISGTIVRCAAWIRSPLDYRTAPEYSTESRLCHDLITDTIASIPFFLGWRVGQGGDLTTGEPNGAARSKNFASPSSVAAFFAIWPLFCISGTDSITDLQRAWVKGRLVFIAEVIGLSHAKVLSGFQLRLPSMTIRRDNMGHAAPTPEMLAAAVTRGVYTPNSHNNIHHPSASNPPTNESTTSQSPFNPASFPSAVQGISQTNNGAAILAQGQGQPLYTLNPLQQRQAMQKEAYEKERASLLKKASNSQGDAVEMLAAKFLAV</sequence>
<dbReference type="GO" id="GO:0008270">
    <property type="term" value="F:zinc ion binding"/>
    <property type="evidence" value="ECO:0007669"/>
    <property type="project" value="InterPro"/>
</dbReference>
<dbReference type="InterPro" id="IPR001138">
    <property type="entry name" value="Zn2Cys6_DnaBD"/>
</dbReference>
<dbReference type="PANTHER" id="PTHR38791:SF13">
    <property type="entry name" value="ZN(2)-C6 FUNGAL-TYPE DOMAIN-CONTAINING PROTEIN"/>
    <property type="match status" value="1"/>
</dbReference>
<evidence type="ECO:0000256" key="1">
    <source>
        <dbReference type="ARBA" id="ARBA00023242"/>
    </source>
</evidence>
<dbReference type="Pfam" id="PF00172">
    <property type="entry name" value="Zn_clus"/>
    <property type="match status" value="1"/>
</dbReference>